<dbReference type="SUPFAM" id="SSF90123">
    <property type="entry name" value="ABC transporter transmembrane region"/>
    <property type="match status" value="1"/>
</dbReference>
<evidence type="ECO:0000256" key="6">
    <source>
        <dbReference type="ARBA" id="ARBA00022989"/>
    </source>
</evidence>
<proteinExistence type="predicted"/>
<dbReference type="CDD" id="cd03254">
    <property type="entry name" value="ABCC_Glucan_exporter_like"/>
    <property type="match status" value="1"/>
</dbReference>
<keyword evidence="3 8" id="KW-0812">Transmembrane</keyword>
<keyword evidence="5 11" id="KW-0067">ATP-binding</keyword>
<evidence type="ECO:0000256" key="5">
    <source>
        <dbReference type="ARBA" id="ARBA00022840"/>
    </source>
</evidence>
<keyword evidence="7 8" id="KW-0472">Membrane</keyword>
<dbReference type="STRING" id="1121331.SAMN02745248_00775"/>
<dbReference type="GO" id="GO:0005524">
    <property type="term" value="F:ATP binding"/>
    <property type="evidence" value="ECO:0007669"/>
    <property type="project" value="UniProtKB-KW"/>
</dbReference>
<dbReference type="Gene3D" id="3.40.50.300">
    <property type="entry name" value="P-loop containing nucleotide triphosphate hydrolases"/>
    <property type="match status" value="1"/>
</dbReference>
<evidence type="ECO:0000256" key="8">
    <source>
        <dbReference type="SAM" id="Phobius"/>
    </source>
</evidence>
<dbReference type="InterPro" id="IPR003593">
    <property type="entry name" value="AAA+_ATPase"/>
</dbReference>
<dbReference type="CDD" id="cd18544">
    <property type="entry name" value="ABC_6TM_TmrA_like"/>
    <property type="match status" value="1"/>
</dbReference>
<dbReference type="PROSITE" id="PS00211">
    <property type="entry name" value="ABC_TRANSPORTER_1"/>
    <property type="match status" value="1"/>
</dbReference>
<evidence type="ECO:0000256" key="2">
    <source>
        <dbReference type="ARBA" id="ARBA00022448"/>
    </source>
</evidence>
<feature type="transmembrane region" description="Helical" evidence="8">
    <location>
        <begin position="72"/>
        <end position="92"/>
    </location>
</feature>
<evidence type="ECO:0000256" key="7">
    <source>
        <dbReference type="ARBA" id="ARBA00023136"/>
    </source>
</evidence>
<dbReference type="InterPro" id="IPR027417">
    <property type="entry name" value="P-loop_NTPase"/>
</dbReference>
<dbReference type="InterPro" id="IPR003439">
    <property type="entry name" value="ABC_transporter-like_ATP-bd"/>
</dbReference>
<dbReference type="GO" id="GO:0005886">
    <property type="term" value="C:plasma membrane"/>
    <property type="evidence" value="ECO:0007669"/>
    <property type="project" value="UniProtKB-SubCell"/>
</dbReference>
<dbReference type="Pfam" id="PF00005">
    <property type="entry name" value="ABC_tran"/>
    <property type="match status" value="1"/>
</dbReference>
<accession>A0A1M6LIU6</accession>
<dbReference type="InterPro" id="IPR036640">
    <property type="entry name" value="ABC1_TM_sf"/>
</dbReference>
<keyword evidence="12" id="KW-1185">Reference proteome</keyword>
<evidence type="ECO:0000256" key="1">
    <source>
        <dbReference type="ARBA" id="ARBA00004651"/>
    </source>
</evidence>
<dbReference type="RefSeq" id="WP_242942321.1">
    <property type="nucleotide sequence ID" value="NZ_FRAD01000005.1"/>
</dbReference>
<dbReference type="PROSITE" id="PS50893">
    <property type="entry name" value="ABC_TRANSPORTER_2"/>
    <property type="match status" value="1"/>
</dbReference>
<sequence>MSEILKDDFNSKSGGKKDWKLLKRLMKYTKPYVLIMVLCVILIIVSSLCDVSKPFLMKLAIDDHIMAGDKNGVVLISILLFAALFVGFLANYGQTYFLNYMGQKIIFKLRMDLFQHLQKLPLSFYDKNPVGKIVTRVTNDMENINELFTSVIVTFLKDVSLLFFTASAMFMLNFKLAVVCFSTLPIVIVCTFFFRITSRNANRKVKEKLSKINISLNENIMGMKTIQIFHKEKDIYNEFYKTNEEHKKASMGELLVFSIFRPGMNLIYNITLTILIWVGANNMLSGVIEFGVLFAFIKYIQDFYDPIFDLSEKLNILQAAMTSAERIFGLLDIEITTNEIANPISLPKLKGSIEFKNVWFRYDKDWVLKDVSFKIEPGEMAAFVGATGSGKTTIISLITGLYEIEKGQILVDGIDINNIKKEDLRKQIATVLQDVFLFSGKLKDNIRLNNKELTMDKIKQVCDYVNATKFIEKLPGTFDHEVKERGATFSAGERQLLSFARALIFDPSVLILDEATANIDTETESLIQDAIAKVTQDRTTIVVAHRLSTIQSADKIIVLHKGVLKEMGTHEELIEKKGLYYNLHSLQYNQ</sequence>
<feature type="transmembrane region" description="Helical" evidence="8">
    <location>
        <begin position="161"/>
        <end position="194"/>
    </location>
</feature>
<keyword evidence="2" id="KW-0813">Transport</keyword>
<dbReference type="GO" id="GO:0016887">
    <property type="term" value="F:ATP hydrolysis activity"/>
    <property type="evidence" value="ECO:0007669"/>
    <property type="project" value="InterPro"/>
</dbReference>
<dbReference type="FunFam" id="3.40.50.300:FF:000287">
    <property type="entry name" value="Multidrug ABC transporter ATP-binding protein"/>
    <property type="match status" value="1"/>
</dbReference>
<feature type="transmembrane region" description="Helical" evidence="8">
    <location>
        <begin position="254"/>
        <end position="277"/>
    </location>
</feature>
<evidence type="ECO:0000256" key="3">
    <source>
        <dbReference type="ARBA" id="ARBA00022692"/>
    </source>
</evidence>
<dbReference type="InterPro" id="IPR039421">
    <property type="entry name" value="Type_1_exporter"/>
</dbReference>
<dbReference type="PANTHER" id="PTHR43394">
    <property type="entry name" value="ATP-DEPENDENT PERMEASE MDL1, MITOCHONDRIAL"/>
    <property type="match status" value="1"/>
</dbReference>
<dbReference type="PROSITE" id="PS50929">
    <property type="entry name" value="ABC_TM1F"/>
    <property type="match status" value="1"/>
</dbReference>
<dbReference type="SUPFAM" id="SSF52540">
    <property type="entry name" value="P-loop containing nucleoside triphosphate hydrolases"/>
    <property type="match status" value="1"/>
</dbReference>
<dbReference type="EMBL" id="FRAD01000005">
    <property type="protein sequence ID" value="SHJ71092.1"/>
    <property type="molecule type" value="Genomic_DNA"/>
</dbReference>
<dbReference type="Proteomes" id="UP000183952">
    <property type="component" value="Unassembled WGS sequence"/>
</dbReference>
<dbReference type="PANTHER" id="PTHR43394:SF1">
    <property type="entry name" value="ATP-BINDING CASSETTE SUB-FAMILY B MEMBER 10, MITOCHONDRIAL"/>
    <property type="match status" value="1"/>
</dbReference>
<dbReference type="SMART" id="SM00382">
    <property type="entry name" value="AAA"/>
    <property type="match status" value="1"/>
</dbReference>
<organism evidence="11 12">
    <name type="scientific">Hathewaya proteolytica DSM 3090</name>
    <dbReference type="NCBI Taxonomy" id="1121331"/>
    <lineage>
        <taxon>Bacteria</taxon>
        <taxon>Bacillati</taxon>
        <taxon>Bacillota</taxon>
        <taxon>Clostridia</taxon>
        <taxon>Eubacteriales</taxon>
        <taxon>Clostridiaceae</taxon>
        <taxon>Hathewaya</taxon>
    </lineage>
</organism>
<evidence type="ECO:0000256" key="4">
    <source>
        <dbReference type="ARBA" id="ARBA00022741"/>
    </source>
</evidence>
<evidence type="ECO:0000259" key="9">
    <source>
        <dbReference type="PROSITE" id="PS50893"/>
    </source>
</evidence>
<evidence type="ECO:0000313" key="12">
    <source>
        <dbReference type="Proteomes" id="UP000183952"/>
    </source>
</evidence>
<dbReference type="Gene3D" id="1.20.1560.10">
    <property type="entry name" value="ABC transporter type 1, transmembrane domain"/>
    <property type="match status" value="1"/>
</dbReference>
<dbReference type="GO" id="GO:0015421">
    <property type="term" value="F:ABC-type oligopeptide transporter activity"/>
    <property type="evidence" value="ECO:0007669"/>
    <property type="project" value="TreeGrafter"/>
</dbReference>
<protein>
    <submittedName>
        <fullName evidence="11">ATP-binding cassette, subfamily B</fullName>
    </submittedName>
</protein>
<feature type="transmembrane region" description="Helical" evidence="8">
    <location>
        <begin position="32"/>
        <end position="51"/>
    </location>
</feature>
<dbReference type="AlphaFoldDB" id="A0A1M6LIU6"/>
<comment type="subcellular location">
    <subcellularLocation>
        <location evidence="1">Cell membrane</location>
        <topology evidence="1">Multi-pass membrane protein</topology>
    </subcellularLocation>
</comment>
<reference evidence="11 12" key="1">
    <citation type="submission" date="2016-11" db="EMBL/GenBank/DDBJ databases">
        <authorList>
            <person name="Jaros S."/>
            <person name="Januszkiewicz K."/>
            <person name="Wedrychowicz H."/>
        </authorList>
    </citation>
    <scope>NUCLEOTIDE SEQUENCE [LARGE SCALE GENOMIC DNA]</scope>
    <source>
        <strain evidence="11 12">DSM 3090</strain>
    </source>
</reference>
<dbReference type="Pfam" id="PF00664">
    <property type="entry name" value="ABC_membrane"/>
    <property type="match status" value="1"/>
</dbReference>
<evidence type="ECO:0000313" key="11">
    <source>
        <dbReference type="EMBL" id="SHJ71092.1"/>
    </source>
</evidence>
<dbReference type="InterPro" id="IPR011527">
    <property type="entry name" value="ABC1_TM_dom"/>
</dbReference>
<gene>
    <name evidence="11" type="ORF">SAMN02745248_00775</name>
</gene>
<feature type="domain" description="ABC transmembrane type-1" evidence="10">
    <location>
        <begin position="37"/>
        <end position="319"/>
    </location>
</feature>
<dbReference type="InterPro" id="IPR017871">
    <property type="entry name" value="ABC_transporter-like_CS"/>
</dbReference>
<name>A0A1M6LIU6_9CLOT</name>
<keyword evidence="6 8" id="KW-1133">Transmembrane helix</keyword>
<evidence type="ECO:0000259" key="10">
    <source>
        <dbReference type="PROSITE" id="PS50929"/>
    </source>
</evidence>
<feature type="domain" description="ABC transporter" evidence="9">
    <location>
        <begin position="353"/>
        <end position="586"/>
    </location>
</feature>
<keyword evidence="4" id="KW-0547">Nucleotide-binding</keyword>